<keyword evidence="5" id="KW-0539">Nucleus</keyword>
<keyword evidence="9" id="KW-1185">Reference proteome</keyword>
<accession>A0A371HUQ2</accession>
<evidence type="ECO:0000256" key="3">
    <source>
        <dbReference type="ARBA" id="ARBA00023125"/>
    </source>
</evidence>
<dbReference type="Gene3D" id="3.30.730.10">
    <property type="entry name" value="AP2/ERF domain"/>
    <property type="match status" value="1"/>
</dbReference>
<dbReference type="Pfam" id="PF00847">
    <property type="entry name" value="AP2"/>
    <property type="match status" value="1"/>
</dbReference>
<comment type="subcellular location">
    <subcellularLocation>
        <location evidence="1">Nucleus</location>
    </subcellularLocation>
</comment>
<feature type="domain" description="AP2/ERF" evidence="7">
    <location>
        <begin position="42"/>
        <end position="99"/>
    </location>
</feature>
<name>A0A371HUQ2_MUCPR</name>
<comment type="caution">
    <text evidence="8">The sequence shown here is derived from an EMBL/GenBank/DDBJ whole genome shotgun (WGS) entry which is preliminary data.</text>
</comment>
<dbReference type="PROSITE" id="PS51032">
    <property type="entry name" value="AP2_ERF"/>
    <property type="match status" value="1"/>
</dbReference>
<gene>
    <name evidence="8" type="primary">RAP2-11</name>
    <name evidence="8" type="ORF">CR513_09484</name>
</gene>
<dbReference type="InterPro" id="IPR050913">
    <property type="entry name" value="AP2/ERF_ERF"/>
</dbReference>
<evidence type="ECO:0000256" key="4">
    <source>
        <dbReference type="ARBA" id="ARBA00023163"/>
    </source>
</evidence>
<dbReference type="PANTHER" id="PTHR31194">
    <property type="entry name" value="SHN SHINE , DNA BINDING / TRANSCRIPTION FACTOR"/>
    <property type="match status" value="1"/>
</dbReference>
<dbReference type="PRINTS" id="PR00367">
    <property type="entry name" value="ETHRSPELEMNT"/>
</dbReference>
<dbReference type="GO" id="GO:0003700">
    <property type="term" value="F:DNA-binding transcription factor activity"/>
    <property type="evidence" value="ECO:0007669"/>
    <property type="project" value="InterPro"/>
</dbReference>
<evidence type="ECO:0000256" key="6">
    <source>
        <dbReference type="SAM" id="MobiDB-lite"/>
    </source>
</evidence>
<dbReference type="Proteomes" id="UP000257109">
    <property type="component" value="Unassembled WGS sequence"/>
</dbReference>
<dbReference type="PANTHER" id="PTHR31194:SF82">
    <property type="entry name" value="AP2_ERF DOMAIN-CONTAINING PROTEIN"/>
    <property type="match status" value="1"/>
</dbReference>
<keyword evidence="3" id="KW-0238">DNA-binding</keyword>
<dbReference type="STRING" id="157652.A0A371HUQ2"/>
<reference evidence="8" key="1">
    <citation type="submission" date="2018-05" db="EMBL/GenBank/DDBJ databases">
        <title>Draft genome of Mucuna pruriens seed.</title>
        <authorList>
            <person name="Nnadi N.E."/>
            <person name="Vos R."/>
            <person name="Hasami M.H."/>
            <person name="Devisetty U.K."/>
            <person name="Aguiy J.C."/>
        </authorList>
    </citation>
    <scope>NUCLEOTIDE SEQUENCE [LARGE SCALE GENOMIC DNA]</scope>
    <source>
        <strain evidence="8">JCA_2017</strain>
    </source>
</reference>
<sequence>MENVDTSKFPHQPQKQESSLGDKSYEKRVMKIPKAGNKSEKKFLEVRQRTLGRWIAEIKDSSQKLRLWLGTFDKAEDAALAYDCAARLIRGRMPKQTFQTME</sequence>
<dbReference type="OrthoDB" id="773121at2759"/>
<dbReference type="SMART" id="SM00380">
    <property type="entry name" value="AP2"/>
    <property type="match status" value="1"/>
</dbReference>
<dbReference type="InterPro" id="IPR001471">
    <property type="entry name" value="AP2/ERF_dom"/>
</dbReference>
<dbReference type="GO" id="GO:0005634">
    <property type="term" value="C:nucleus"/>
    <property type="evidence" value="ECO:0007669"/>
    <property type="project" value="UniProtKB-SubCell"/>
</dbReference>
<dbReference type="InterPro" id="IPR036955">
    <property type="entry name" value="AP2/ERF_dom_sf"/>
</dbReference>
<dbReference type="GO" id="GO:0003677">
    <property type="term" value="F:DNA binding"/>
    <property type="evidence" value="ECO:0007669"/>
    <property type="project" value="UniProtKB-KW"/>
</dbReference>
<dbReference type="SUPFAM" id="SSF54171">
    <property type="entry name" value="DNA-binding domain"/>
    <property type="match status" value="1"/>
</dbReference>
<dbReference type="AlphaFoldDB" id="A0A371HUQ2"/>
<evidence type="ECO:0000313" key="9">
    <source>
        <dbReference type="Proteomes" id="UP000257109"/>
    </source>
</evidence>
<evidence type="ECO:0000256" key="2">
    <source>
        <dbReference type="ARBA" id="ARBA00023015"/>
    </source>
</evidence>
<evidence type="ECO:0000259" key="7">
    <source>
        <dbReference type="PROSITE" id="PS51032"/>
    </source>
</evidence>
<evidence type="ECO:0000256" key="1">
    <source>
        <dbReference type="ARBA" id="ARBA00004123"/>
    </source>
</evidence>
<feature type="region of interest" description="Disordered" evidence="6">
    <location>
        <begin position="1"/>
        <end position="34"/>
    </location>
</feature>
<dbReference type="CDD" id="cd00018">
    <property type="entry name" value="AP2"/>
    <property type="match status" value="1"/>
</dbReference>
<evidence type="ECO:0000313" key="8">
    <source>
        <dbReference type="EMBL" id="RDY06518.1"/>
    </source>
</evidence>
<organism evidence="8 9">
    <name type="scientific">Mucuna pruriens</name>
    <name type="common">Velvet bean</name>
    <name type="synonym">Dolichos pruriens</name>
    <dbReference type="NCBI Taxonomy" id="157652"/>
    <lineage>
        <taxon>Eukaryota</taxon>
        <taxon>Viridiplantae</taxon>
        <taxon>Streptophyta</taxon>
        <taxon>Embryophyta</taxon>
        <taxon>Tracheophyta</taxon>
        <taxon>Spermatophyta</taxon>
        <taxon>Magnoliopsida</taxon>
        <taxon>eudicotyledons</taxon>
        <taxon>Gunneridae</taxon>
        <taxon>Pentapetalae</taxon>
        <taxon>rosids</taxon>
        <taxon>fabids</taxon>
        <taxon>Fabales</taxon>
        <taxon>Fabaceae</taxon>
        <taxon>Papilionoideae</taxon>
        <taxon>50 kb inversion clade</taxon>
        <taxon>NPAAA clade</taxon>
        <taxon>indigoferoid/millettioid clade</taxon>
        <taxon>Phaseoleae</taxon>
        <taxon>Mucuna</taxon>
    </lineage>
</organism>
<proteinExistence type="predicted"/>
<keyword evidence="2" id="KW-0805">Transcription regulation</keyword>
<evidence type="ECO:0000256" key="5">
    <source>
        <dbReference type="ARBA" id="ARBA00023242"/>
    </source>
</evidence>
<keyword evidence="4" id="KW-0804">Transcription</keyword>
<dbReference type="InterPro" id="IPR016177">
    <property type="entry name" value="DNA-bd_dom_sf"/>
</dbReference>
<dbReference type="EMBL" id="QJKJ01001672">
    <property type="protein sequence ID" value="RDY06518.1"/>
    <property type="molecule type" value="Genomic_DNA"/>
</dbReference>
<protein>
    <submittedName>
        <fullName evidence="8">Ethylene-responsive transcription factor RAP2-11</fullName>
    </submittedName>
</protein>
<feature type="non-terminal residue" evidence="8">
    <location>
        <position position="1"/>
    </location>
</feature>